<dbReference type="RefSeq" id="WP_307682417.1">
    <property type="nucleotide sequence ID" value="NZ_JAUSQX010000001.1"/>
</dbReference>
<gene>
    <name evidence="1" type="ORF">J2S70_000764</name>
</gene>
<dbReference type="EMBL" id="JAUSQX010000001">
    <property type="protein sequence ID" value="MDP9806182.1"/>
    <property type="molecule type" value="Genomic_DNA"/>
</dbReference>
<reference evidence="1 2" key="1">
    <citation type="submission" date="2023-07" db="EMBL/GenBank/DDBJ databases">
        <title>Sequencing the genomes of 1000 actinobacteria strains.</title>
        <authorList>
            <person name="Klenk H.-P."/>
        </authorList>
    </citation>
    <scope>NUCLEOTIDE SEQUENCE [LARGE SCALE GENOMIC DNA]</scope>
    <source>
        <strain evidence="1 2">DSM 17163</strain>
    </source>
</reference>
<proteinExistence type="predicted"/>
<dbReference type="InterPro" id="IPR021391">
    <property type="entry name" value="DUF3027"/>
</dbReference>
<evidence type="ECO:0000313" key="1">
    <source>
        <dbReference type="EMBL" id="MDP9806182.1"/>
    </source>
</evidence>
<accession>A0ABT9NFM9</accession>
<dbReference type="Proteomes" id="UP001243212">
    <property type="component" value="Unassembled WGS sequence"/>
</dbReference>
<sequence length="262" mass="28471">MSNRINPTQKITKEKTLANAVDVARAALDEVAHRSSIGEHAGVVQEAERVVTHAFTCLLPGYRGWFWTVTLSRIPRGRTAKVNEISVHPGPDALLAPDWIPWADRVRPGDVSGTDRLPYKPDDDNLQASEDSQLIEGFEATGVDADVVAEYELGLGRARVLSDRGRTGAFKRWYEGEGGPDNQSTRAASATCSSCGYLMHMGGSARQLFGVCANEWSAFDARVVSLDHGCGAHSETDVRAHAKIWDQSDPVLDDAGLDLVKE</sequence>
<name>A0ABT9NFM9_9ACTO</name>
<keyword evidence="2" id="KW-1185">Reference proteome</keyword>
<evidence type="ECO:0008006" key="3">
    <source>
        <dbReference type="Google" id="ProtNLM"/>
    </source>
</evidence>
<dbReference type="Pfam" id="PF11228">
    <property type="entry name" value="DUF3027"/>
    <property type="match status" value="1"/>
</dbReference>
<protein>
    <recommendedName>
        <fullName evidence="3">DUF3027 domain-containing protein</fullName>
    </recommendedName>
</protein>
<comment type="caution">
    <text evidence="1">The sequence shown here is derived from an EMBL/GenBank/DDBJ whole genome shotgun (WGS) entry which is preliminary data.</text>
</comment>
<organism evidence="1 2">
    <name type="scientific">Trueperella bonasi</name>
    <dbReference type="NCBI Taxonomy" id="312286"/>
    <lineage>
        <taxon>Bacteria</taxon>
        <taxon>Bacillati</taxon>
        <taxon>Actinomycetota</taxon>
        <taxon>Actinomycetes</taxon>
        <taxon>Actinomycetales</taxon>
        <taxon>Actinomycetaceae</taxon>
        <taxon>Trueperella</taxon>
    </lineage>
</organism>
<evidence type="ECO:0000313" key="2">
    <source>
        <dbReference type="Proteomes" id="UP001243212"/>
    </source>
</evidence>